<comment type="caution">
    <text evidence="1">The sequence shown here is derived from an EMBL/GenBank/DDBJ whole genome shotgun (WGS) entry which is preliminary data.</text>
</comment>
<dbReference type="EMBL" id="CAICTM010000165">
    <property type="protein sequence ID" value="CAB9503466.1"/>
    <property type="molecule type" value="Genomic_DNA"/>
</dbReference>
<dbReference type="Proteomes" id="UP001153069">
    <property type="component" value="Unassembled WGS sequence"/>
</dbReference>
<gene>
    <name evidence="1" type="ORF">SEMRO_166_G074280.1</name>
</gene>
<keyword evidence="2" id="KW-1185">Reference proteome</keyword>
<protein>
    <submittedName>
        <fullName evidence="1">Uncharacterized protein</fullName>
    </submittedName>
</protein>
<evidence type="ECO:0000313" key="1">
    <source>
        <dbReference type="EMBL" id="CAB9503466.1"/>
    </source>
</evidence>
<dbReference type="AlphaFoldDB" id="A0A9N8DJS6"/>
<evidence type="ECO:0000313" key="2">
    <source>
        <dbReference type="Proteomes" id="UP001153069"/>
    </source>
</evidence>
<accession>A0A9N8DJS6</accession>
<reference evidence="1" key="1">
    <citation type="submission" date="2020-06" db="EMBL/GenBank/DDBJ databases">
        <authorList>
            <consortium name="Plant Systems Biology data submission"/>
        </authorList>
    </citation>
    <scope>NUCLEOTIDE SEQUENCE</scope>
    <source>
        <strain evidence="1">D6</strain>
    </source>
</reference>
<organism evidence="1 2">
    <name type="scientific">Seminavis robusta</name>
    <dbReference type="NCBI Taxonomy" id="568900"/>
    <lineage>
        <taxon>Eukaryota</taxon>
        <taxon>Sar</taxon>
        <taxon>Stramenopiles</taxon>
        <taxon>Ochrophyta</taxon>
        <taxon>Bacillariophyta</taxon>
        <taxon>Bacillariophyceae</taxon>
        <taxon>Bacillariophycidae</taxon>
        <taxon>Naviculales</taxon>
        <taxon>Naviculaceae</taxon>
        <taxon>Seminavis</taxon>
    </lineage>
</organism>
<proteinExistence type="predicted"/>
<sequence length="104" mass="11774">MAKQAWGGGMIPATAKGKLTPVQEAASELHLVCVFTSSLDERFKPAIDALVNDYNQHGKEWLKDIPAMVTWLNKFRGKTKDNRKKIMNNLQEGSNRIKYPLFLL</sequence>
<name>A0A9N8DJS6_9STRA</name>